<gene>
    <name evidence="5" type="ORF">AKJ38_01085</name>
</gene>
<dbReference type="UniPathway" id="UPA00299"/>
<keyword evidence="4" id="KW-0460">Magnesium</keyword>
<dbReference type="InterPro" id="IPR023214">
    <property type="entry name" value="HAD_sf"/>
</dbReference>
<accession>A0A133UTB4</accession>
<comment type="pathway">
    <text evidence="1 4">Glycan biosynthesis; trehalose biosynthesis.</text>
</comment>
<dbReference type="InterPro" id="IPR036412">
    <property type="entry name" value="HAD-like_sf"/>
</dbReference>
<dbReference type="Proteomes" id="UP000070414">
    <property type="component" value="Unassembled WGS sequence"/>
</dbReference>
<sequence>MNYLLDVWEETKHLFINPVFLMTDFDGTLVPIEPSPEVVELSKEMKNLFQKLVSYCPIGVISGRALDDLKEKIDVDGIYYSGNHGFELQGPNLSFIKEEARQTEEIIGKICDDIRKETRDIDGVLIENKKYTASFHYRLVSEDVVPKLKKILREKTEPYREQKVIKTNYGKKVFEISPAVDWDKGKALSLLNRVAGVEEGSLTVYLGDDITDEDAFYKIKKTGIGILVSSEKRETAAKFLLKDSKEVKIFFRKLLDLLSKT</sequence>
<comment type="caution">
    <text evidence="5">The sequence shown here is derived from an EMBL/GenBank/DDBJ whole genome shotgun (WGS) entry which is preliminary data.</text>
</comment>
<dbReference type="GO" id="GO:0004805">
    <property type="term" value="F:trehalose-phosphatase activity"/>
    <property type="evidence" value="ECO:0007669"/>
    <property type="project" value="UniProtKB-EC"/>
</dbReference>
<dbReference type="Gene3D" id="3.40.50.1000">
    <property type="entry name" value="HAD superfamily/HAD-like"/>
    <property type="match status" value="1"/>
</dbReference>
<dbReference type="NCBIfam" id="TIGR00685">
    <property type="entry name" value="T6PP"/>
    <property type="match status" value="1"/>
</dbReference>
<reference evidence="5 6" key="1">
    <citation type="journal article" date="2016" name="Sci. Rep.">
        <title>Metabolic traits of an uncultured archaeal lineage -MSBL1- from brine pools of the Red Sea.</title>
        <authorList>
            <person name="Mwirichia R."/>
            <person name="Alam I."/>
            <person name="Rashid M."/>
            <person name="Vinu M."/>
            <person name="Ba-Alawi W."/>
            <person name="Anthony Kamau A."/>
            <person name="Kamanda Ngugi D."/>
            <person name="Goker M."/>
            <person name="Klenk H.P."/>
            <person name="Bajic V."/>
            <person name="Stingl U."/>
        </authorList>
    </citation>
    <scope>NUCLEOTIDE SEQUENCE [LARGE SCALE GENOMIC DNA]</scope>
    <source>
        <strain evidence="5">SCGC-AAA259I14</strain>
    </source>
</reference>
<comment type="function">
    <text evidence="4">Removes the phosphate from trehalose 6-phosphate to produce free trehalose.</text>
</comment>
<dbReference type="GO" id="GO:0005992">
    <property type="term" value="P:trehalose biosynthetic process"/>
    <property type="evidence" value="ECO:0007669"/>
    <property type="project" value="UniProtKB-UniPathway"/>
</dbReference>
<dbReference type="PATRIC" id="fig|1698268.3.peg.80"/>
<dbReference type="PANTHER" id="PTHR43768">
    <property type="entry name" value="TREHALOSE 6-PHOSPHATE PHOSPHATASE"/>
    <property type="match status" value="1"/>
</dbReference>
<evidence type="ECO:0000313" key="5">
    <source>
        <dbReference type="EMBL" id="KXA97484.1"/>
    </source>
</evidence>
<comment type="similarity">
    <text evidence="2 4">Belongs to the trehalose phosphatase family.</text>
</comment>
<evidence type="ECO:0000256" key="2">
    <source>
        <dbReference type="ARBA" id="ARBA00008770"/>
    </source>
</evidence>
<dbReference type="PANTHER" id="PTHR43768:SF3">
    <property type="entry name" value="TREHALOSE 6-PHOSPHATE PHOSPHATASE"/>
    <property type="match status" value="1"/>
</dbReference>
<dbReference type="SUPFAM" id="SSF56784">
    <property type="entry name" value="HAD-like"/>
    <property type="match status" value="1"/>
</dbReference>
<dbReference type="AlphaFoldDB" id="A0A133UTB4"/>
<evidence type="ECO:0000256" key="1">
    <source>
        <dbReference type="ARBA" id="ARBA00005199"/>
    </source>
</evidence>
<dbReference type="GO" id="GO:0046872">
    <property type="term" value="F:metal ion binding"/>
    <property type="evidence" value="ECO:0007669"/>
    <property type="project" value="UniProtKB-KW"/>
</dbReference>
<keyword evidence="4" id="KW-0479">Metal-binding</keyword>
<dbReference type="Pfam" id="PF02358">
    <property type="entry name" value="Trehalose_PPase"/>
    <property type="match status" value="1"/>
</dbReference>
<organism evidence="5 6">
    <name type="scientific">candidate division MSBL1 archaeon SCGC-AAA259I14</name>
    <dbReference type="NCBI Taxonomy" id="1698268"/>
    <lineage>
        <taxon>Archaea</taxon>
        <taxon>Methanobacteriati</taxon>
        <taxon>Methanobacteriota</taxon>
        <taxon>candidate division MSBL1</taxon>
    </lineage>
</organism>
<evidence type="ECO:0000256" key="4">
    <source>
        <dbReference type="RuleBase" id="RU361117"/>
    </source>
</evidence>
<dbReference type="InterPro" id="IPR044651">
    <property type="entry name" value="OTSB-like"/>
</dbReference>
<comment type="catalytic activity">
    <reaction evidence="4">
        <text>alpha,alpha-trehalose 6-phosphate + H2O = alpha,alpha-trehalose + phosphate</text>
        <dbReference type="Rhea" id="RHEA:23420"/>
        <dbReference type="ChEBI" id="CHEBI:15377"/>
        <dbReference type="ChEBI" id="CHEBI:16551"/>
        <dbReference type="ChEBI" id="CHEBI:43474"/>
        <dbReference type="ChEBI" id="CHEBI:58429"/>
        <dbReference type="EC" id="3.1.3.12"/>
    </reaction>
</comment>
<name>A0A133UTB4_9EURY</name>
<dbReference type="Gene3D" id="3.30.70.1020">
    <property type="entry name" value="Trehalose-6-phosphate phosphatase related protein, domain 2"/>
    <property type="match status" value="1"/>
</dbReference>
<keyword evidence="6" id="KW-1185">Reference proteome</keyword>
<evidence type="ECO:0000313" key="6">
    <source>
        <dbReference type="Proteomes" id="UP000070414"/>
    </source>
</evidence>
<dbReference type="InterPro" id="IPR003337">
    <property type="entry name" value="Trehalose_PPase"/>
</dbReference>
<dbReference type="InterPro" id="IPR006379">
    <property type="entry name" value="HAD-SF_hydro_IIB"/>
</dbReference>
<evidence type="ECO:0000256" key="3">
    <source>
        <dbReference type="ARBA" id="ARBA00022801"/>
    </source>
</evidence>
<dbReference type="EC" id="3.1.3.12" evidence="4"/>
<dbReference type="EMBL" id="LHXS01000011">
    <property type="protein sequence ID" value="KXA97484.1"/>
    <property type="molecule type" value="Genomic_DNA"/>
</dbReference>
<protein>
    <recommendedName>
        <fullName evidence="4">Trehalose 6-phosphate phosphatase</fullName>
        <ecNumber evidence="4">3.1.3.12</ecNumber>
    </recommendedName>
</protein>
<proteinExistence type="inferred from homology"/>
<comment type="cofactor">
    <cofactor evidence="4">
        <name>Mg(2+)</name>
        <dbReference type="ChEBI" id="CHEBI:18420"/>
    </cofactor>
</comment>
<keyword evidence="3 4" id="KW-0378">Hydrolase</keyword>
<dbReference type="NCBIfam" id="TIGR01484">
    <property type="entry name" value="HAD-SF-IIB"/>
    <property type="match status" value="1"/>
</dbReference>